<proteinExistence type="predicted"/>
<evidence type="ECO:0000256" key="1">
    <source>
        <dbReference type="SAM" id="MobiDB-lite"/>
    </source>
</evidence>
<sequence length="90" mass="10062">MDVGALVGGAVALVVGLLSWTQSRATNRRSDFMAITDRLDREVKEERTQRKLLTRAYLDLHRWARRVGPDTSAGPAPEPPADLDLTPWHL</sequence>
<reference evidence="3" key="1">
    <citation type="submission" date="2016-04" db="EMBL/GenBank/DDBJ databases">
        <authorList>
            <person name="Zhang B."/>
        </authorList>
    </citation>
    <scope>NUCLEOTIDE SEQUENCE [LARGE SCALE GENOMIC DNA]</scope>
    <source>
        <strain evidence="3">S10</strain>
    </source>
</reference>
<keyword evidence="3" id="KW-1185">Reference proteome</keyword>
<dbReference type="STRING" id="1783515.A4E84_20140"/>
<dbReference type="RefSeq" id="WP_062927914.1">
    <property type="nucleotide sequence ID" value="NZ_CP015098.1"/>
</dbReference>
<evidence type="ECO:0000313" key="2">
    <source>
        <dbReference type="EMBL" id="AMW11599.1"/>
    </source>
</evidence>
<dbReference type="AlphaFoldDB" id="A0A143C3C1"/>
<feature type="region of interest" description="Disordered" evidence="1">
    <location>
        <begin position="68"/>
        <end position="90"/>
    </location>
</feature>
<protein>
    <submittedName>
        <fullName evidence="2">Uncharacterized protein</fullName>
    </submittedName>
</protein>
<dbReference type="KEGG" id="stsi:A4E84_20140"/>
<name>A0A143C3C1_9ACTN</name>
<dbReference type="Proteomes" id="UP000076096">
    <property type="component" value="Chromosome"/>
</dbReference>
<evidence type="ECO:0000313" key="3">
    <source>
        <dbReference type="Proteomes" id="UP000076096"/>
    </source>
</evidence>
<gene>
    <name evidence="2" type="ORF">A4E84_20140</name>
</gene>
<dbReference type="EMBL" id="CP015098">
    <property type="protein sequence ID" value="AMW11599.1"/>
    <property type="molecule type" value="Genomic_DNA"/>
</dbReference>
<accession>A0A143C3C1</accession>
<organism evidence="2 3">
    <name type="scientific">Streptomyces qaidamensis</name>
    <dbReference type="NCBI Taxonomy" id="1783515"/>
    <lineage>
        <taxon>Bacteria</taxon>
        <taxon>Bacillati</taxon>
        <taxon>Actinomycetota</taxon>
        <taxon>Actinomycetes</taxon>
        <taxon>Kitasatosporales</taxon>
        <taxon>Streptomycetaceae</taxon>
        <taxon>Streptomyces</taxon>
        <taxon>Streptomyces aurantiacus group</taxon>
    </lineage>
</organism>